<dbReference type="Gene3D" id="1.20.1730.10">
    <property type="entry name" value="Sodium/glucose cotransporter"/>
    <property type="match status" value="1"/>
</dbReference>
<dbReference type="Proteomes" id="UP000184263">
    <property type="component" value="Unassembled WGS sequence"/>
</dbReference>
<dbReference type="InterPro" id="IPR050277">
    <property type="entry name" value="Sodium:Solute_Symporter"/>
</dbReference>
<reference evidence="9 10" key="1">
    <citation type="submission" date="2016-11" db="EMBL/GenBank/DDBJ databases">
        <authorList>
            <person name="Jaros S."/>
            <person name="Januszkiewicz K."/>
            <person name="Wedrychowicz H."/>
        </authorList>
    </citation>
    <scope>NUCLEOTIDE SEQUENCE [LARGE SCALE GENOMIC DNA]</scope>
    <source>
        <strain evidence="9 10">HD4</strain>
    </source>
</reference>
<keyword evidence="3" id="KW-0813">Transport</keyword>
<evidence type="ECO:0000256" key="1">
    <source>
        <dbReference type="ARBA" id="ARBA00004141"/>
    </source>
</evidence>
<evidence type="ECO:0000313" key="9">
    <source>
        <dbReference type="EMBL" id="SHK57035.1"/>
    </source>
</evidence>
<dbReference type="PANTHER" id="PTHR48086">
    <property type="entry name" value="SODIUM/PROLINE SYMPORTER-RELATED"/>
    <property type="match status" value="1"/>
</dbReference>
<sequence length="479" mass="51397">MEVSNFSGVDTMIIMGMVFAYIAITSYLSVRLRSKTSSEFMNAAKTMPAVIVGVLLMTEFIGAKSTVGTAESAFRYGMAASWSVIAAAVGYLLYGLFFVKKLYKSGEFTISGAIAQKYGHSTKIIVSLIMIAALLLVNVGNYISGAAALTRIMDVNIPVAMLIIAVVSTFYYVLGGMKGVAYVTIIHAGVKYLGLILVLGVALSLSGGVQPVIDDLPDWNFTLDGHIGWPTIIAWILATSGSIFSTQFVMQAISSTKSAGEAQKSCFYAVLLCLPLGLILGAVGVTAHHLYPDMQPLYALPVFIQHMDTLPAGIVTTSIVAAVFVSVSTVALAIASLVVEDFYVPRYQPTPEQKLKMTRILSIIIGFAPLLFVFGVPEILKLSFFTRALRLTIAVVAVLGFYLPFFNSTRGANLGLSLAAIMTAVWYLLDNPLGIDNIYVALAVPGIVMFFEKLLTGGDKKKVPEGKEQDEEGEGQLSH</sequence>
<keyword evidence="4 8" id="KW-0812">Transmembrane</keyword>
<dbReference type="AlphaFoldDB" id="A0A1M6TJ69"/>
<keyword evidence="6 8" id="KW-0472">Membrane</keyword>
<name>A0A1M6TJ69_SELRU</name>
<dbReference type="GO" id="GO:0005886">
    <property type="term" value="C:plasma membrane"/>
    <property type="evidence" value="ECO:0007669"/>
    <property type="project" value="TreeGrafter"/>
</dbReference>
<feature type="transmembrane region" description="Helical" evidence="8">
    <location>
        <begin position="124"/>
        <end position="143"/>
    </location>
</feature>
<feature type="transmembrane region" description="Helical" evidence="8">
    <location>
        <begin position="435"/>
        <end position="455"/>
    </location>
</feature>
<feature type="transmembrane region" description="Helical" evidence="8">
    <location>
        <begin position="388"/>
        <end position="405"/>
    </location>
</feature>
<feature type="transmembrane region" description="Helical" evidence="8">
    <location>
        <begin position="311"/>
        <end position="339"/>
    </location>
</feature>
<comment type="similarity">
    <text evidence="2 7">Belongs to the sodium:solute symporter (SSF) (TC 2.A.21) family.</text>
</comment>
<evidence type="ECO:0000256" key="3">
    <source>
        <dbReference type="ARBA" id="ARBA00022448"/>
    </source>
</evidence>
<dbReference type="EMBL" id="FRBC01000008">
    <property type="protein sequence ID" value="SHK57035.1"/>
    <property type="molecule type" value="Genomic_DNA"/>
</dbReference>
<dbReference type="PANTHER" id="PTHR48086:SF7">
    <property type="entry name" value="SODIUM-SOLUTE SYMPORTER-RELATED"/>
    <property type="match status" value="1"/>
</dbReference>
<evidence type="ECO:0000256" key="8">
    <source>
        <dbReference type="SAM" id="Phobius"/>
    </source>
</evidence>
<dbReference type="OrthoDB" id="9810181at2"/>
<feature type="transmembrane region" description="Helical" evidence="8">
    <location>
        <begin position="12"/>
        <end position="30"/>
    </location>
</feature>
<evidence type="ECO:0000256" key="6">
    <source>
        <dbReference type="ARBA" id="ARBA00023136"/>
    </source>
</evidence>
<evidence type="ECO:0000256" key="2">
    <source>
        <dbReference type="ARBA" id="ARBA00006434"/>
    </source>
</evidence>
<gene>
    <name evidence="9" type="ORF">SAMN05216582_1088</name>
</gene>
<evidence type="ECO:0000256" key="7">
    <source>
        <dbReference type="RuleBase" id="RU362091"/>
    </source>
</evidence>
<dbReference type="RefSeq" id="WP_073088855.1">
    <property type="nucleotide sequence ID" value="NZ_FRBC01000008.1"/>
</dbReference>
<dbReference type="Pfam" id="PF00474">
    <property type="entry name" value="SSF"/>
    <property type="match status" value="1"/>
</dbReference>
<dbReference type="InterPro" id="IPR038377">
    <property type="entry name" value="Na/Glc_symporter_sf"/>
</dbReference>
<organism evidence="9 10">
    <name type="scientific">Selenomonas ruminantium</name>
    <dbReference type="NCBI Taxonomy" id="971"/>
    <lineage>
        <taxon>Bacteria</taxon>
        <taxon>Bacillati</taxon>
        <taxon>Bacillota</taxon>
        <taxon>Negativicutes</taxon>
        <taxon>Selenomonadales</taxon>
        <taxon>Selenomonadaceae</taxon>
        <taxon>Selenomonas</taxon>
    </lineage>
</organism>
<keyword evidence="5 8" id="KW-1133">Transmembrane helix</keyword>
<evidence type="ECO:0000256" key="5">
    <source>
        <dbReference type="ARBA" id="ARBA00022989"/>
    </source>
</evidence>
<feature type="transmembrane region" description="Helical" evidence="8">
    <location>
        <begin position="181"/>
        <end position="207"/>
    </location>
</feature>
<dbReference type="PROSITE" id="PS50283">
    <property type="entry name" value="NA_SOLUT_SYMP_3"/>
    <property type="match status" value="1"/>
</dbReference>
<dbReference type="InterPro" id="IPR001734">
    <property type="entry name" value="Na/solute_symporter"/>
</dbReference>
<comment type="subcellular location">
    <subcellularLocation>
        <location evidence="1">Membrane</location>
        <topology evidence="1">Multi-pass membrane protein</topology>
    </subcellularLocation>
</comment>
<dbReference type="GO" id="GO:0022857">
    <property type="term" value="F:transmembrane transporter activity"/>
    <property type="evidence" value="ECO:0007669"/>
    <property type="project" value="InterPro"/>
</dbReference>
<feature type="transmembrane region" description="Helical" evidence="8">
    <location>
        <begin position="82"/>
        <end position="103"/>
    </location>
</feature>
<evidence type="ECO:0000313" key="10">
    <source>
        <dbReference type="Proteomes" id="UP000184263"/>
    </source>
</evidence>
<feature type="transmembrane region" description="Helical" evidence="8">
    <location>
        <begin position="42"/>
        <end position="62"/>
    </location>
</feature>
<feature type="transmembrane region" description="Helical" evidence="8">
    <location>
        <begin position="266"/>
        <end position="291"/>
    </location>
</feature>
<accession>A0A1M6TJ69</accession>
<dbReference type="CDD" id="cd10322">
    <property type="entry name" value="SLC5sbd"/>
    <property type="match status" value="1"/>
</dbReference>
<feature type="transmembrane region" description="Helical" evidence="8">
    <location>
        <begin position="227"/>
        <end position="245"/>
    </location>
</feature>
<evidence type="ECO:0000256" key="4">
    <source>
        <dbReference type="ARBA" id="ARBA00022692"/>
    </source>
</evidence>
<feature type="transmembrane region" description="Helical" evidence="8">
    <location>
        <begin position="360"/>
        <end position="376"/>
    </location>
</feature>
<feature type="transmembrane region" description="Helical" evidence="8">
    <location>
        <begin position="412"/>
        <end position="429"/>
    </location>
</feature>
<feature type="transmembrane region" description="Helical" evidence="8">
    <location>
        <begin position="155"/>
        <end position="174"/>
    </location>
</feature>
<protein>
    <submittedName>
        <fullName evidence="9">Solute:Na+ symporter, SSS family</fullName>
    </submittedName>
</protein>
<proteinExistence type="inferred from homology"/>